<reference evidence="7 8" key="1">
    <citation type="journal article" date="2022" name="Res Sq">
        <title>Evolution of multicellular longitudinally dividing oral cavity symbionts (Neisseriaceae).</title>
        <authorList>
            <person name="Nyongesa S."/>
            <person name="Weber P."/>
            <person name="Bernet E."/>
            <person name="Pullido F."/>
            <person name="Nieckarz M."/>
            <person name="Delaby M."/>
            <person name="Nieves C."/>
            <person name="Viehboeck T."/>
            <person name="Krause N."/>
            <person name="Rivera-Millot A."/>
            <person name="Nakamura A."/>
            <person name="Vischer N."/>
            <person name="VanNieuwenhze M."/>
            <person name="Brun Y."/>
            <person name="Cava F."/>
            <person name="Bulgheresi S."/>
            <person name="Veyrier F."/>
        </authorList>
    </citation>
    <scope>NUCLEOTIDE SEQUENCE [LARGE SCALE GENOMIC DNA]</scope>
    <source>
        <strain evidence="7 8">SN4</strain>
    </source>
</reference>
<protein>
    <submittedName>
        <fullName evidence="7">RDD family protein</fullName>
    </submittedName>
</protein>
<name>A0ABY4DWD5_9NEIS</name>
<evidence type="ECO:0000313" key="8">
    <source>
        <dbReference type="Proteomes" id="UP000832011"/>
    </source>
</evidence>
<dbReference type="PANTHER" id="PTHR38480">
    <property type="entry name" value="SLR0254 PROTEIN"/>
    <property type="match status" value="1"/>
</dbReference>
<dbReference type="Pfam" id="PF06271">
    <property type="entry name" value="RDD"/>
    <property type="match status" value="1"/>
</dbReference>
<gene>
    <name evidence="7" type="ORF">LVJ82_09975</name>
</gene>
<evidence type="ECO:0000256" key="5">
    <source>
        <dbReference type="SAM" id="Phobius"/>
    </source>
</evidence>
<proteinExistence type="predicted"/>
<keyword evidence="3 5" id="KW-1133">Transmembrane helix</keyword>
<dbReference type="Proteomes" id="UP000832011">
    <property type="component" value="Chromosome"/>
</dbReference>
<dbReference type="RefSeq" id="WP_058356739.1">
    <property type="nucleotide sequence ID" value="NZ_CABKVG010000009.1"/>
</dbReference>
<feature type="transmembrane region" description="Helical" evidence="5">
    <location>
        <begin position="68"/>
        <end position="87"/>
    </location>
</feature>
<evidence type="ECO:0000259" key="6">
    <source>
        <dbReference type="Pfam" id="PF06271"/>
    </source>
</evidence>
<accession>A0ABY4DWD5</accession>
<evidence type="ECO:0000313" key="7">
    <source>
        <dbReference type="EMBL" id="UOO87821.1"/>
    </source>
</evidence>
<feature type="transmembrane region" description="Helical" evidence="5">
    <location>
        <begin position="31"/>
        <end position="56"/>
    </location>
</feature>
<dbReference type="PANTHER" id="PTHR38480:SF1">
    <property type="entry name" value="SLR0254 PROTEIN"/>
    <property type="match status" value="1"/>
</dbReference>
<dbReference type="EMBL" id="CP091511">
    <property type="protein sequence ID" value="UOO87821.1"/>
    <property type="molecule type" value="Genomic_DNA"/>
</dbReference>
<keyword evidence="2 5" id="KW-0812">Transmembrane</keyword>
<evidence type="ECO:0000256" key="4">
    <source>
        <dbReference type="ARBA" id="ARBA00023136"/>
    </source>
</evidence>
<feature type="domain" description="RDD" evidence="6">
    <location>
        <begin position="25"/>
        <end position="160"/>
    </location>
</feature>
<keyword evidence="8" id="KW-1185">Reference proteome</keyword>
<keyword evidence="4 5" id="KW-0472">Membrane</keyword>
<organism evidence="7 8">
    <name type="scientific">Vitreoscilla massiliensis</name>
    <dbReference type="NCBI Taxonomy" id="1689272"/>
    <lineage>
        <taxon>Bacteria</taxon>
        <taxon>Pseudomonadati</taxon>
        <taxon>Pseudomonadota</taxon>
        <taxon>Betaproteobacteria</taxon>
        <taxon>Neisseriales</taxon>
        <taxon>Neisseriaceae</taxon>
        <taxon>Vitreoscilla</taxon>
    </lineage>
</organism>
<dbReference type="InterPro" id="IPR010432">
    <property type="entry name" value="RDD"/>
</dbReference>
<sequence>MSPTVLDTLIQVETPEAIDIQLRPASMFQRIIAFSLDLLIRSTWFVLSTVAMIMFFGNATAAFANENFSYMALGFLLINLFATTWLYPVLFEVFNHGRTPGKMAAKIRVLHDNGSPIGWSASMLRNLLRVFDGLPFAYAIGMVSILLTNKGQRIGDIFAGTIVVDEQTERHIGKLAYLEHIPSVTPPVMLTREEQYSIVSFTERHPRLPRVRQQELAEQLCYDLQLPATQAIETVLGMGKYYLGQQQKDAG</sequence>
<evidence type="ECO:0000256" key="2">
    <source>
        <dbReference type="ARBA" id="ARBA00022692"/>
    </source>
</evidence>
<comment type="subcellular location">
    <subcellularLocation>
        <location evidence="1">Membrane</location>
        <topology evidence="1">Multi-pass membrane protein</topology>
    </subcellularLocation>
</comment>
<evidence type="ECO:0000256" key="1">
    <source>
        <dbReference type="ARBA" id="ARBA00004141"/>
    </source>
</evidence>
<evidence type="ECO:0000256" key="3">
    <source>
        <dbReference type="ARBA" id="ARBA00022989"/>
    </source>
</evidence>
<feature type="transmembrane region" description="Helical" evidence="5">
    <location>
        <begin position="127"/>
        <end position="147"/>
    </location>
</feature>